<dbReference type="AlphaFoldDB" id="A0A3M7F952"/>
<evidence type="ECO:0000313" key="2">
    <source>
        <dbReference type="EMBL" id="RMY85395.1"/>
    </source>
</evidence>
<name>A0A3M7F952_HORWE</name>
<dbReference type="OrthoDB" id="5386682at2759"/>
<dbReference type="Pfam" id="PF06985">
    <property type="entry name" value="HET"/>
    <property type="match status" value="1"/>
</dbReference>
<dbReference type="Proteomes" id="UP000268823">
    <property type="component" value="Unassembled WGS sequence"/>
</dbReference>
<protein>
    <recommendedName>
        <fullName evidence="1">Heterokaryon incompatibility domain-containing protein</fullName>
    </recommendedName>
</protein>
<evidence type="ECO:0000313" key="3">
    <source>
        <dbReference type="Proteomes" id="UP000268823"/>
    </source>
</evidence>
<dbReference type="InterPro" id="IPR010730">
    <property type="entry name" value="HET"/>
</dbReference>
<dbReference type="PANTHER" id="PTHR24148:SF64">
    <property type="entry name" value="HETEROKARYON INCOMPATIBILITY DOMAIN-CONTAINING PROTEIN"/>
    <property type="match status" value="1"/>
</dbReference>
<proteinExistence type="predicted"/>
<organism evidence="2 3">
    <name type="scientific">Hortaea werneckii</name>
    <name type="common">Black yeast</name>
    <name type="synonym">Cladosporium werneckii</name>
    <dbReference type="NCBI Taxonomy" id="91943"/>
    <lineage>
        <taxon>Eukaryota</taxon>
        <taxon>Fungi</taxon>
        <taxon>Dikarya</taxon>
        <taxon>Ascomycota</taxon>
        <taxon>Pezizomycotina</taxon>
        <taxon>Dothideomycetes</taxon>
        <taxon>Dothideomycetidae</taxon>
        <taxon>Mycosphaerellales</taxon>
        <taxon>Teratosphaeriaceae</taxon>
        <taxon>Hortaea</taxon>
    </lineage>
</organism>
<dbReference type="InterPro" id="IPR052895">
    <property type="entry name" value="HetReg/Transcr_Mod"/>
</dbReference>
<dbReference type="EMBL" id="QWIR01000131">
    <property type="protein sequence ID" value="RMY85395.1"/>
    <property type="molecule type" value="Genomic_DNA"/>
</dbReference>
<evidence type="ECO:0000259" key="1">
    <source>
        <dbReference type="Pfam" id="PF06985"/>
    </source>
</evidence>
<gene>
    <name evidence="2" type="ORF">D0861_06452</name>
</gene>
<comment type="caution">
    <text evidence="2">The sequence shown here is derived from an EMBL/GenBank/DDBJ whole genome shotgun (WGS) entry which is preliminary data.</text>
</comment>
<reference evidence="2 3" key="1">
    <citation type="journal article" date="2018" name="BMC Genomics">
        <title>Genomic evidence for intraspecific hybridization in a clonal and extremely halotolerant yeast.</title>
        <authorList>
            <person name="Gostincar C."/>
            <person name="Stajich J.E."/>
            <person name="Zupancic J."/>
            <person name="Zalar P."/>
            <person name="Gunde-Cimerman N."/>
        </authorList>
    </citation>
    <scope>NUCLEOTIDE SEQUENCE [LARGE SCALE GENOMIC DNA]</scope>
    <source>
        <strain evidence="2 3">EXF-2788</strain>
    </source>
</reference>
<dbReference type="PANTHER" id="PTHR24148">
    <property type="entry name" value="ANKYRIN REPEAT DOMAIN-CONTAINING PROTEIN 39 HOMOLOG-RELATED"/>
    <property type="match status" value="1"/>
</dbReference>
<feature type="domain" description="Heterokaryon incompatibility" evidence="1">
    <location>
        <begin position="47"/>
        <end position="208"/>
    </location>
</feature>
<dbReference type="VEuPathDB" id="FungiDB:BTJ68_14809"/>
<sequence length="520" mass="59470">MEEYQYPPLLDNSKSKSFRLLSLLPGDFEAPLCCRIQNFTLDHAPPYEALSYVWGQKDGRGPLACNSGLLYVKHNLEQALFALRWPDRPRFLWVDAVCINQKDYEERAQQVRIMRQIYARAERVVIWLGPRSPNVEHALHLAKNLGHMSTVLRPSPEDHFASFWQQSVVKALIAEERAGRVPETLFAATELADLFDREWFSRIWCVQEVFAPKEAVIKIEDIEAPFSELVSAARYAILIRERYLPSRPLEFWGVVASHKYSGRPFSSIEDSVGNLEKILISTRNFHATDPKDKIFALMGFADESKGAVGAYTPPESNSDATGTVLIRKLVGFIASQIPGEAQQPRLLKIDYHKSVMEVYRDTTRFLLRKSASSSRCVQHTEETISNTHWPSWVPDWSRPKNTSFPAAMPLFTADSKWLLQSDNRMSPAEPNRLYVEGYCLDHIVRISDHIEVDVSERVELELLWSQLFDYPILHGYTMSSSNGEPLLQAFLAVLMMGELGSFVPEDYARRRRLHFAVFGT</sequence>
<accession>A0A3M7F952</accession>